<evidence type="ECO:0000313" key="4">
    <source>
        <dbReference type="Proteomes" id="UP000546642"/>
    </source>
</evidence>
<dbReference type="RefSeq" id="WP_184075473.1">
    <property type="nucleotide sequence ID" value="NZ_JACHDS010000001.1"/>
</dbReference>
<protein>
    <submittedName>
        <fullName evidence="3">Anti-sigma regulatory factor (Ser/Thr protein kinase)</fullName>
    </submittedName>
</protein>
<dbReference type="PANTHER" id="PTHR35526">
    <property type="entry name" value="ANTI-SIGMA-F FACTOR RSBW-RELATED"/>
    <property type="match status" value="1"/>
</dbReference>
<keyword evidence="1" id="KW-0808">Transferase</keyword>
<keyword evidence="1" id="KW-0418">Kinase</keyword>
<dbReference type="GO" id="GO:0004674">
    <property type="term" value="F:protein serine/threonine kinase activity"/>
    <property type="evidence" value="ECO:0007669"/>
    <property type="project" value="UniProtKB-KW"/>
</dbReference>
<evidence type="ECO:0000313" key="3">
    <source>
        <dbReference type="EMBL" id="MBB6172129.1"/>
    </source>
</evidence>
<reference evidence="3 4" key="1">
    <citation type="submission" date="2020-08" db="EMBL/GenBank/DDBJ databases">
        <title>Sequencing the genomes of 1000 actinobacteria strains.</title>
        <authorList>
            <person name="Klenk H.-P."/>
        </authorList>
    </citation>
    <scope>NUCLEOTIDE SEQUENCE [LARGE SCALE GENOMIC DNA]</scope>
    <source>
        <strain evidence="3 4">DSM 46659</strain>
    </source>
</reference>
<dbReference type="PANTHER" id="PTHR35526:SF3">
    <property type="entry name" value="ANTI-SIGMA-F FACTOR RSBW"/>
    <property type="match status" value="1"/>
</dbReference>
<dbReference type="Proteomes" id="UP000546642">
    <property type="component" value="Unassembled WGS sequence"/>
</dbReference>
<accession>A0A7X0D6H8</accession>
<dbReference type="AlphaFoldDB" id="A0A7X0D6H8"/>
<dbReference type="CDD" id="cd16936">
    <property type="entry name" value="HATPase_RsbW-like"/>
    <property type="match status" value="1"/>
</dbReference>
<dbReference type="InterPro" id="IPR036890">
    <property type="entry name" value="HATPase_C_sf"/>
</dbReference>
<dbReference type="InterPro" id="IPR050267">
    <property type="entry name" value="Anti-sigma-factor_SerPK"/>
</dbReference>
<organism evidence="3 4">
    <name type="scientific">Nocardiopsis mwathae</name>
    <dbReference type="NCBI Taxonomy" id="1472723"/>
    <lineage>
        <taxon>Bacteria</taxon>
        <taxon>Bacillati</taxon>
        <taxon>Actinomycetota</taxon>
        <taxon>Actinomycetes</taxon>
        <taxon>Streptosporangiales</taxon>
        <taxon>Nocardiopsidaceae</taxon>
        <taxon>Nocardiopsis</taxon>
    </lineage>
</organism>
<evidence type="ECO:0000259" key="2">
    <source>
        <dbReference type="Pfam" id="PF13581"/>
    </source>
</evidence>
<keyword evidence="1" id="KW-0723">Serine/threonine-protein kinase</keyword>
<gene>
    <name evidence="3" type="ORF">HNR23_002189</name>
</gene>
<dbReference type="InterPro" id="IPR003594">
    <property type="entry name" value="HATPase_dom"/>
</dbReference>
<keyword evidence="4" id="KW-1185">Reference proteome</keyword>
<dbReference type="Gene3D" id="3.30.565.10">
    <property type="entry name" value="Histidine kinase-like ATPase, C-terminal domain"/>
    <property type="match status" value="1"/>
</dbReference>
<evidence type="ECO:0000256" key="1">
    <source>
        <dbReference type="ARBA" id="ARBA00022527"/>
    </source>
</evidence>
<name>A0A7X0D6H8_9ACTN</name>
<proteinExistence type="predicted"/>
<comment type="caution">
    <text evidence="3">The sequence shown here is derived from an EMBL/GenBank/DDBJ whole genome shotgun (WGS) entry which is preliminary data.</text>
</comment>
<dbReference type="Pfam" id="PF13581">
    <property type="entry name" value="HATPase_c_2"/>
    <property type="match status" value="1"/>
</dbReference>
<dbReference type="SUPFAM" id="SSF55874">
    <property type="entry name" value="ATPase domain of HSP90 chaperone/DNA topoisomerase II/histidine kinase"/>
    <property type="match status" value="1"/>
</dbReference>
<dbReference type="EMBL" id="JACHDS010000001">
    <property type="protein sequence ID" value="MBB6172129.1"/>
    <property type="molecule type" value="Genomic_DNA"/>
</dbReference>
<sequence length="201" mass="22451">MGTANPTATDAFTNARTEAFTTGFELKRYRTEGSYRYELRNARTKQLHPFNHLSEVISFLQHPELPHRTDPRTYALDLPGEEQSAGQAREFVHRKARGIGTASRPIRQVTGELVANALRHSRSGQAEGCIALRLTLHPEKVRVEVTDDGPAAPGDVPQVQLFDPDRQSGRGLMLVEAFTLGRWGFHRRPDGGTTVWAEVPR</sequence>
<feature type="domain" description="Histidine kinase/HSP90-like ATPase" evidence="2">
    <location>
        <begin position="85"/>
        <end position="179"/>
    </location>
</feature>